<comment type="function">
    <text evidence="3">NDH-1 shuttles electrons from NADH, via FMN and iron-sulfur (Fe-S) centers, to quinones in the respiratory chain. The immediate electron acceptor for the enzyme in this species is believed to be ubiquinone. Couples the redox reaction to proton translocation (for every two electrons transferred, four hydrogen ions are translocated across the cytoplasmic membrane), and thus conserves the redox energy in a proton gradient.</text>
</comment>
<proteinExistence type="inferred from homology"/>
<dbReference type="AlphaFoldDB" id="A0A419EY15"/>
<dbReference type="NCBIfam" id="TIGR01961">
    <property type="entry name" value="NuoC_fam"/>
    <property type="match status" value="1"/>
</dbReference>
<keyword evidence="3" id="KW-1003">Cell membrane</keyword>
<dbReference type="HAMAP" id="MF_01357">
    <property type="entry name" value="NDH1_NuoC"/>
    <property type="match status" value="1"/>
</dbReference>
<dbReference type="EMBL" id="QZKI01000077">
    <property type="protein sequence ID" value="RJP69869.1"/>
    <property type="molecule type" value="Genomic_DNA"/>
</dbReference>
<comment type="caution">
    <text evidence="7">The sequence shown here is derived from an EMBL/GenBank/DDBJ whole genome shotgun (WGS) entry which is preliminary data.</text>
</comment>
<evidence type="ECO:0000256" key="2">
    <source>
        <dbReference type="ARBA" id="ARBA00022448"/>
    </source>
</evidence>
<dbReference type="PANTHER" id="PTHR10884:SF14">
    <property type="entry name" value="NADH DEHYDROGENASE [UBIQUINONE] IRON-SULFUR PROTEIN 3, MITOCHONDRIAL"/>
    <property type="match status" value="1"/>
</dbReference>
<dbReference type="InterPro" id="IPR010218">
    <property type="entry name" value="NADH_DH_suC"/>
</dbReference>
<evidence type="ECO:0000256" key="4">
    <source>
        <dbReference type="RuleBase" id="RU003456"/>
    </source>
</evidence>
<keyword evidence="3 4" id="KW-0520">NAD</keyword>
<reference evidence="7 8" key="1">
    <citation type="journal article" date="2017" name="ISME J.">
        <title>Energy and carbon metabolisms in a deep terrestrial subsurface fluid microbial community.</title>
        <authorList>
            <person name="Momper L."/>
            <person name="Jungbluth S.P."/>
            <person name="Lee M.D."/>
            <person name="Amend J.P."/>
        </authorList>
    </citation>
    <scope>NUCLEOTIDE SEQUENCE [LARGE SCALE GENOMIC DNA]</scope>
    <source>
        <strain evidence="7">SURF_17</strain>
    </source>
</reference>
<keyword evidence="3" id="KW-0830">Ubiquinone</keyword>
<comment type="subunit">
    <text evidence="3">NDH-1 is composed of 14 different subunits. Subunits NuoB, C, D, E, F, and G constitute the peripheral sector of the complex.</text>
</comment>
<evidence type="ECO:0000256" key="1">
    <source>
        <dbReference type="ARBA" id="ARBA00007569"/>
    </source>
</evidence>
<comment type="subcellular location">
    <subcellularLocation>
        <location evidence="3">Cell membrane</location>
        <topology evidence="3">Peripheral membrane protein</topology>
        <orientation evidence="3">Cytoplasmic side</orientation>
    </subcellularLocation>
</comment>
<evidence type="ECO:0000259" key="6">
    <source>
        <dbReference type="Pfam" id="PF00329"/>
    </source>
</evidence>
<evidence type="ECO:0000256" key="3">
    <source>
        <dbReference type="HAMAP-Rule" id="MF_01357"/>
    </source>
</evidence>
<keyword evidence="3" id="KW-0472">Membrane</keyword>
<protein>
    <recommendedName>
        <fullName evidence="3">NADH-quinone oxidoreductase subunit C</fullName>
        <ecNumber evidence="3">7.1.1.-</ecNumber>
    </recommendedName>
    <alternativeName>
        <fullName evidence="3">NADH dehydrogenase I subunit C</fullName>
    </alternativeName>
    <alternativeName>
        <fullName evidence="3">NDH-1 subunit C</fullName>
    </alternativeName>
</protein>
<comment type="catalytic activity">
    <reaction evidence="3 5">
        <text>a quinone + NADH + 5 H(+)(in) = a quinol + NAD(+) + 4 H(+)(out)</text>
        <dbReference type="Rhea" id="RHEA:57888"/>
        <dbReference type="ChEBI" id="CHEBI:15378"/>
        <dbReference type="ChEBI" id="CHEBI:24646"/>
        <dbReference type="ChEBI" id="CHEBI:57540"/>
        <dbReference type="ChEBI" id="CHEBI:57945"/>
        <dbReference type="ChEBI" id="CHEBI:132124"/>
    </reaction>
</comment>
<name>A0A419EY15_9BACT</name>
<accession>A0A419EY15</accession>
<sequence length="201" mass="23648">MSEKESVPAVYLTPKSKREIADHQMQTVGRLQARFPDAALEHSEFRGEVTIVVKPEAIVEIAKFVRDTPELLYRHLADVTCVDYLQLDTERGRFAIVYHLYSFKYGDRIRLKAFLPEQEPRIDSLVPVWQTANWLEREVYDMFGIVFRNHPDLRRILMPEDSVHFPLRKDYPLTGRGERESFPYVTRDGRIIEKSRSPRAR</sequence>
<dbReference type="Proteomes" id="UP000285961">
    <property type="component" value="Unassembled WGS sequence"/>
</dbReference>
<dbReference type="EC" id="7.1.1.-" evidence="3"/>
<dbReference type="InterPro" id="IPR037232">
    <property type="entry name" value="NADH_quin_OxRdtase_su_C/D-like"/>
</dbReference>
<dbReference type="Pfam" id="PF00329">
    <property type="entry name" value="Complex1_30kDa"/>
    <property type="match status" value="1"/>
</dbReference>
<feature type="domain" description="NADH:ubiquinone oxidoreductase 30kDa subunit" evidence="6">
    <location>
        <begin position="51"/>
        <end position="176"/>
    </location>
</feature>
<dbReference type="PROSITE" id="PS00542">
    <property type="entry name" value="COMPLEX1_30K"/>
    <property type="match status" value="1"/>
</dbReference>
<evidence type="ECO:0000313" key="8">
    <source>
        <dbReference type="Proteomes" id="UP000285961"/>
    </source>
</evidence>
<dbReference type="SUPFAM" id="SSF143243">
    <property type="entry name" value="Nqo5-like"/>
    <property type="match status" value="1"/>
</dbReference>
<dbReference type="PANTHER" id="PTHR10884">
    <property type="entry name" value="NADH DEHYDROGENASE UBIQUINONE IRON-SULFUR PROTEIN 3"/>
    <property type="match status" value="1"/>
</dbReference>
<keyword evidence="3 4" id="KW-1278">Translocase</keyword>
<keyword evidence="3 5" id="KW-0874">Quinone</keyword>
<dbReference type="GO" id="GO:0008137">
    <property type="term" value="F:NADH dehydrogenase (ubiquinone) activity"/>
    <property type="evidence" value="ECO:0007669"/>
    <property type="project" value="InterPro"/>
</dbReference>
<dbReference type="InterPro" id="IPR020396">
    <property type="entry name" value="NADH_UbQ_OxRdtase_CS"/>
</dbReference>
<organism evidence="7 8">
    <name type="scientific">Candidatus Abyssobacteria bacterium SURF_17</name>
    <dbReference type="NCBI Taxonomy" id="2093361"/>
    <lineage>
        <taxon>Bacteria</taxon>
        <taxon>Pseudomonadati</taxon>
        <taxon>Candidatus Hydrogenedentota</taxon>
        <taxon>Candidatus Abyssobacteria</taxon>
    </lineage>
</organism>
<dbReference type="InterPro" id="IPR001268">
    <property type="entry name" value="NADH_UbQ_OxRdtase_30kDa_su"/>
</dbReference>
<comment type="similarity">
    <text evidence="1 3 4">Belongs to the complex I 30 kDa subunit family.</text>
</comment>
<dbReference type="GO" id="GO:0048038">
    <property type="term" value="F:quinone binding"/>
    <property type="evidence" value="ECO:0007669"/>
    <property type="project" value="UniProtKB-KW"/>
</dbReference>
<dbReference type="GO" id="GO:0050136">
    <property type="term" value="F:NADH dehydrogenase (quinone) (non-electrogenic) activity"/>
    <property type="evidence" value="ECO:0007669"/>
    <property type="project" value="UniProtKB-UniRule"/>
</dbReference>
<evidence type="ECO:0000256" key="5">
    <source>
        <dbReference type="RuleBase" id="RU003582"/>
    </source>
</evidence>
<evidence type="ECO:0000313" key="7">
    <source>
        <dbReference type="EMBL" id="RJP69869.1"/>
    </source>
</evidence>
<keyword evidence="2 3" id="KW-0813">Transport</keyword>
<gene>
    <name evidence="3" type="primary">nuoC</name>
    <name evidence="7" type="ORF">C4532_10060</name>
</gene>
<dbReference type="GO" id="GO:0005886">
    <property type="term" value="C:plasma membrane"/>
    <property type="evidence" value="ECO:0007669"/>
    <property type="project" value="UniProtKB-SubCell"/>
</dbReference>
<dbReference type="Gene3D" id="3.30.460.80">
    <property type="entry name" value="NADH:ubiquinone oxidoreductase, 30kDa subunit"/>
    <property type="match status" value="1"/>
</dbReference>